<evidence type="ECO:0000256" key="1">
    <source>
        <dbReference type="SAM" id="MobiDB-lite"/>
    </source>
</evidence>
<dbReference type="AlphaFoldDB" id="A0A7E4W3A3"/>
<evidence type="ECO:0000313" key="2">
    <source>
        <dbReference type="Proteomes" id="UP000492821"/>
    </source>
</evidence>
<accession>A0A7E4W3A3</accession>
<dbReference type="WBParaSite" id="Pan_g5896.t1">
    <property type="protein sequence ID" value="Pan_g5896.t1"/>
    <property type="gene ID" value="Pan_g5896"/>
</dbReference>
<name>A0A7E4W3A3_PANRE</name>
<reference evidence="3" key="2">
    <citation type="submission" date="2020-10" db="UniProtKB">
        <authorList>
            <consortium name="WormBaseParasite"/>
        </authorList>
    </citation>
    <scope>IDENTIFICATION</scope>
</reference>
<proteinExistence type="predicted"/>
<organism evidence="2 3">
    <name type="scientific">Panagrellus redivivus</name>
    <name type="common">Microworm</name>
    <dbReference type="NCBI Taxonomy" id="6233"/>
    <lineage>
        <taxon>Eukaryota</taxon>
        <taxon>Metazoa</taxon>
        <taxon>Ecdysozoa</taxon>
        <taxon>Nematoda</taxon>
        <taxon>Chromadorea</taxon>
        <taxon>Rhabditida</taxon>
        <taxon>Tylenchina</taxon>
        <taxon>Panagrolaimomorpha</taxon>
        <taxon>Panagrolaimoidea</taxon>
        <taxon>Panagrolaimidae</taxon>
        <taxon>Panagrellus</taxon>
    </lineage>
</organism>
<feature type="compositionally biased region" description="Polar residues" evidence="1">
    <location>
        <begin position="26"/>
        <end position="52"/>
    </location>
</feature>
<evidence type="ECO:0000313" key="3">
    <source>
        <dbReference type="WBParaSite" id="Pan_g5896.t1"/>
    </source>
</evidence>
<reference evidence="2" key="1">
    <citation type="journal article" date="2013" name="Genetics">
        <title>The draft genome and transcriptome of Panagrellus redivivus are shaped by the harsh demands of a free-living lifestyle.</title>
        <authorList>
            <person name="Srinivasan J."/>
            <person name="Dillman A.R."/>
            <person name="Macchietto M.G."/>
            <person name="Heikkinen L."/>
            <person name="Lakso M."/>
            <person name="Fracchia K.M."/>
            <person name="Antoshechkin I."/>
            <person name="Mortazavi A."/>
            <person name="Wong G."/>
            <person name="Sternberg P.W."/>
        </authorList>
    </citation>
    <scope>NUCLEOTIDE SEQUENCE [LARGE SCALE GENOMIC DNA]</scope>
    <source>
        <strain evidence="2">MT8872</strain>
    </source>
</reference>
<feature type="compositionally biased region" description="Polar residues" evidence="1">
    <location>
        <begin position="61"/>
        <end position="73"/>
    </location>
</feature>
<dbReference type="Proteomes" id="UP000492821">
    <property type="component" value="Unassembled WGS sequence"/>
</dbReference>
<protein>
    <submittedName>
        <fullName evidence="3">Uncharacterized protein</fullName>
    </submittedName>
</protein>
<feature type="region of interest" description="Disordered" evidence="1">
    <location>
        <begin position="26"/>
        <end position="73"/>
    </location>
</feature>
<sequence length="144" mass="15529">MDRASSLESSNSEDFPYAILNRLDLHSTSPHNQSSTVSTPTPGLPQLSSSAHANEMLFSPPYNQQSLSQPCATNISSFGGSSYPIYSSAENVAYSSSTTSTSASRATRQRDAVFAEIDRYRMSEMYGDYHQSSGSNDGGGSYLE</sequence>
<keyword evidence="2" id="KW-1185">Reference proteome</keyword>
<feature type="region of interest" description="Disordered" evidence="1">
    <location>
        <begin position="125"/>
        <end position="144"/>
    </location>
</feature>